<accession>A0ACB9P1L3</accession>
<organism evidence="1 2">
    <name type="scientific">Melastoma candidum</name>
    <dbReference type="NCBI Taxonomy" id="119954"/>
    <lineage>
        <taxon>Eukaryota</taxon>
        <taxon>Viridiplantae</taxon>
        <taxon>Streptophyta</taxon>
        <taxon>Embryophyta</taxon>
        <taxon>Tracheophyta</taxon>
        <taxon>Spermatophyta</taxon>
        <taxon>Magnoliopsida</taxon>
        <taxon>eudicotyledons</taxon>
        <taxon>Gunneridae</taxon>
        <taxon>Pentapetalae</taxon>
        <taxon>rosids</taxon>
        <taxon>malvids</taxon>
        <taxon>Myrtales</taxon>
        <taxon>Melastomataceae</taxon>
        <taxon>Melastomatoideae</taxon>
        <taxon>Melastomateae</taxon>
        <taxon>Melastoma</taxon>
    </lineage>
</organism>
<evidence type="ECO:0000313" key="2">
    <source>
        <dbReference type="Proteomes" id="UP001057402"/>
    </source>
</evidence>
<keyword evidence="2" id="KW-1185">Reference proteome</keyword>
<proteinExistence type="predicted"/>
<reference evidence="2" key="1">
    <citation type="journal article" date="2023" name="Front. Plant Sci.">
        <title>Chromosomal-level genome assembly of Melastoma candidum provides insights into trichome evolution.</title>
        <authorList>
            <person name="Zhong Y."/>
            <person name="Wu W."/>
            <person name="Sun C."/>
            <person name="Zou P."/>
            <person name="Liu Y."/>
            <person name="Dai S."/>
            <person name="Zhou R."/>
        </authorList>
    </citation>
    <scope>NUCLEOTIDE SEQUENCE [LARGE SCALE GENOMIC DNA]</scope>
</reference>
<sequence>MQLNSSLDLVHAELLPDDKAKIIADLQKSGVTAMVGDGINDAAAMVTADISISMGIAGSALAVESSKIILMSNDLGKIPEAIRLARKAFHKLITNVIISISLKVAILGLAFAGYPLIWAAVLTDVGACFIVILNSMQLLQENTNHESEGSNSRYGTFSLDLQKGKRTIWITDENTRNRGYKRLDSNNCSGNCCNTIQCKDSHENGTKTDNAKIDTLNGCLGCCEEGRSTEPESPNLRGCSQGCCKQ</sequence>
<gene>
    <name evidence="1" type="ORF">MLD38_027385</name>
</gene>
<dbReference type="Proteomes" id="UP001057402">
    <property type="component" value="Chromosome 7"/>
</dbReference>
<dbReference type="EMBL" id="CM042886">
    <property type="protein sequence ID" value="KAI4342807.1"/>
    <property type="molecule type" value="Genomic_DNA"/>
</dbReference>
<evidence type="ECO:0000313" key="1">
    <source>
        <dbReference type="EMBL" id="KAI4342807.1"/>
    </source>
</evidence>
<comment type="caution">
    <text evidence="1">The sequence shown here is derived from an EMBL/GenBank/DDBJ whole genome shotgun (WGS) entry which is preliminary data.</text>
</comment>
<protein>
    <submittedName>
        <fullName evidence="1">Uncharacterized protein</fullName>
    </submittedName>
</protein>
<name>A0ACB9P1L3_9MYRT</name>